<evidence type="ECO:0000313" key="2">
    <source>
        <dbReference type="Proteomes" id="UP000619355"/>
    </source>
</evidence>
<dbReference type="Proteomes" id="UP000619355">
    <property type="component" value="Unassembled WGS sequence"/>
</dbReference>
<accession>A0A919EUS8</accession>
<gene>
    <name evidence="1" type="ORF">GCM10018980_18960</name>
</gene>
<evidence type="ECO:0000313" key="1">
    <source>
        <dbReference type="EMBL" id="GHG42770.1"/>
    </source>
</evidence>
<protein>
    <submittedName>
        <fullName evidence="1">Uncharacterized protein</fullName>
    </submittedName>
</protein>
<sequence length="64" mass="6805">MVVDLPTHSDDADAAPGPGVTNARKYVLLDLRVTGTVVEVVVWDRDPVLRWPGPPIPAGWASTG</sequence>
<keyword evidence="2" id="KW-1185">Reference proteome</keyword>
<reference evidence="2" key="1">
    <citation type="journal article" date="2019" name="Int. J. Syst. Evol. Microbiol.">
        <title>The Global Catalogue of Microorganisms (GCM) 10K type strain sequencing project: providing services to taxonomists for standard genome sequencing and annotation.</title>
        <authorList>
            <consortium name="The Broad Institute Genomics Platform"/>
            <consortium name="The Broad Institute Genome Sequencing Center for Infectious Disease"/>
            <person name="Wu L."/>
            <person name="Ma J."/>
        </authorList>
    </citation>
    <scope>NUCLEOTIDE SEQUENCE [LARGE SCALE GENOMIC DNA]</scope>
    <source>
        <strain evidence="2">JCM 4253</strain>
    </source>
</reference>
<organism evidence="1 2">
    <name type="scientific">Streptomyces capoamus</name>
    <dbReference type="NCBI Taxonomy" id="68183"/>
    <lineage>
        <taxon>Bacteria</taxon>
        <taxon>Bacillati</taxon>
        <taxon>Actinomycetota</taxon>
        <taxon>Actinomycetes</taxon>
        <taxon>Kitasatosporales</taxon>
        <taxon>Streptomycetaceae</taxon>
        <taxon>Streptomyces</taxon>
    </lineage>
</organism>
<name>A0A919EUS8_9ACTN</name>
<comment type="caution">
    <text evidence="1">The sequence shown here is derived from an EMBL/GenBank/DDBJ whole genome shotgun (WGS) entry which is preliminary data.</text>
</comment>
<dbReference type="EMBL" id="BNBF01000004">
    <property type="protein sequence ID" value="GHG42770.1"/>
    <property type="molecule type" value="Genomic_DNA"/>
</dbReference>
<proteinExistence type="predicted"/>
<dbReference type="AlphaFoldDB" id="A0A919EUS8"/>